<dbReference type="PROSITE" id="PS50931">
    <property type="entry name" value="HTH_LYSR"/>
    <property type="match status" value="1"/>
</dbReference>
<dbReference type="AlphaFoldDB" id="A0A829YI59"/>
<dbReference type="RefSeq" id="WP_161814497.1">
    <property type="nucleotide sequence ID" value="NZ_BLJN01000005.1"/>
</dbReference>
<evidence type="ECO:0000313" key="7">
    <source>
        <dbReference type="Proteomes" id="UP000445000"/>
    </source>
</evidence>
<dbReference type="GO" id="GO:0006351">
    <property type="term" value="P:DNA-templated transcription"/>
    <property type="evidence" value="ECO:0007669"/>
    <property type="project" value="TreeGrafter"/>
</dbReference>
<dbReference type="InterPro" id="IPR036388">
    <property type="entry name" value="WH-like_DNA-bd_sf"/>
</dbReference>
<sequence>MADLDNILIFVKVAQYESISRAARSLGMPISTVSRRLSVLESQLGATLLRRTTRRVSLTAQGREYFDQCQEPLNLLQDAERVLTHAQQEPQGLLRVSVPVVLGQPAFLEFLSAFLKAHPQIRVDLYITNVFLDLVAENVDVAIRFGDLKDSSVVASRLGKSIRYVVAAPEYLKNRKPPNEPAELEQHDCVMLNAKNNEAAWDLIGGRRKARVHVSGSISSRDFSTVSTFVYRGHGIGLLPSTYCDEPIAKGSLVRLLPKWTSPPIPVFAVYPGRKFLPSRLKLFLEALMKWKSPLWSRD</sequence>
<comment type="similarity">
    <text evidence="1">Belongs to the LysR transcriptional regulatory family.</text>
</comment>
<reference evidence="7" key="1">
    <citation type="submission" date="2020-01" db="EMBL/GenBank/DDBJ databases">
        <title>'Steroidobacter agaridevorans' sp. nov., agar-degrading bacteria isolated from rhizosphere soils.</title>
        <authorList>
            <person name="Ikenaga M."/>
            <person name="Kataoka M."/>
            <person name="Murouchi A."/>
            <person name="Katsuragi S."/>
            <person name="Sakai M."/>
        </authorList>
    </citation>
    <scope>NUCLEOTIDE SEQUENCE [LARGE SCALE GENOMIC DNA]</scope>
    <source>
        <strain evidence="7">YU21-B</strain>
    </source>
</reference>
<dbReference type="Gene3D" id="3.40.190.290">
    <property type="match status" value="1"/>
</dbReference>
<dbReference type="InterPro" id="IPR000847">
    <property type="entry name" value="LysR_HTH_N"/>
</dbReference>
<dbReference type="Proteomes" id="UP000445000">
    <property type="component" value="Unassembled WGS sequence"/>
</dbReference>
<dbReference type="FunFam" id="1.10.10.10:FF:000001">
    <property type="entry name" value="LysR family transcriptional regulator"/>
    <property type="match status" value="1"/>
</dbReference>
<dbReference type="PANTHER" id="PTHR30537">
    <property type="entry name" value="HTH-TYPE TRANSCRIPTIONAL REGULATOR"/>
    <property type="match status" value="1"/>
</dbReference>
<gene>
    <name evidence="6" type="ORF">GCM10011487_48590</name>
</gene>
<dbReference type="InterPro" id="IPR058163">
    <property type="entry name" value="LysR-type_TF_proteobact-type"/>
</dbReference>
<dbReference type="GO" id="GO:0043565">
    <property type="term" value="F:sequence-specific DNA binding"/>
    <property type="evidence" value="ECO:0007669"/>
    <property type="project" value="TreeGrafter"/>
</dbReference>
<comment type="caution">
    <text evidence="6">The sequence shown here is derived from an EMBL/GenBank/DDBJ whole genome shotgun (WGS) entry which is preliminary data.</text>
</comment>
<dbReference type="Gene3D" id="1.10.10.10">
    <property type="entry name" value="Winged helix-like DNA-binding domain superfamily/Winged helix DNA-binding domain"/>
    <property type="match status" value="1"/>
</dbReference>
<evidence type="ECO:0000256" key="2">
    <source>
        <dbReference type="ARBA" id="ARBA00023015"/>
    </source>
</evidence>
<keyword evidence="7" id="KW-1185">Reference proteome</keyword>
<dbReference type="GO" id="GO:0003700">
    <property type="term" value="F:DNA-binding transcription factor activity"/>
    <property type="evidence" value="ECO:0007669"/>
    <property type="project" value="InterPro"/>
</dbReference>
<dbReference type="SUPFAM" id="SSF46785">
    <property type="entry name" value="Winged helix' DNA-binding domain"/>
    <property type="match status" value="1"/>
</dbReference>
<proteinExistence type="inferred from homology"/>
<dbReference type="PANTHER" id="PTHR30537:SF68">
    <property type="entry name" value="TRANSCRIPTIONAL REGULATOR-RELATED"/>
    <property type="match status" value="1"/>
</dbReference>
<name>A0A829YI59_9GAMM</name>
<accession>A0A829YI59</accession>
<dbReference type="InterPro" id="IPR005119">
    <property type="entry name" value="LysR_subst-bd"/>
</dbReference>
<evidence type="ECO:0000256" key="4">
    <source>
        <dbReference type="ARBA" id="ARBA00023163"/>
    </source>
</evidence>
<dbReference type="CDD" id="cd08422">
    <property type="entry name" value="PBP2_CrgA_like"/>
    <property type="match status" value="1"/>
</dbReference>
<evidence type="ECO:0000256" key="3">
    <source>
        <dbReference type="ARBA" id="ARBA00023125"/>
    </source>
</evidence>
<dbReference type="Pfam" id="PF00126">
    <property type="entry name" value="HTH_1"/>
    <property type="match status" value="1"/>
</dbReference>
<protein>
    <submittedName>
        <fullName evidence="6">LysR family transcriptional regulator</fullName>
    </submittedName>
</protein>
<dbReference type="InterPro" id="IPR036390">
    <property type="entry name" value="WH_DNA-bd_sf"/>
</dbReference>
<dbReference type="Pfam" id="PF03466">
    <property type="entry name" value="LysR_substrate"/>
    <property type="match status" value="1"/>
</dbReference>
<feature type="domain" description="HTH lysR-type" evidence="5">
    <location>
        <begin position="1"/>
        <end position="59"/>
    </location>
</feature>
<keyword evidence="2" id="KW-0805">Transcription regulation</keyword>
<evidence type="ECO:0000313" key="6">
    <source>
        <dbReference type="EMBL" id="GFE82859.1"/>
    </source>
</evidence>
<evidence type="ECO:0000256" key="1">
    <source>
        <dbReference type="ARBA" id="ARBA00009437"/>
    </source>
</evidence>
<evidence type="ECO:0000259" key="5">
    <source>
        <dbReference type="PROSITE" id="PS50931"/>
    </source>
</evidence>
<dbReference type="SUPFAM" id="SSF53850">
    <property type="entry name" value="Periplasmic binding protein-like II"/>
    <property type="match status" value="1"/>
</dbReference>
<keyword evidence="4" id="KW-0804">Transcription</keyword>
<keyword evidence="3" id="KW-0238">DNA-binding</keyword>
<dbReference type="EMBL" id="BLJN01000005">
    <property type="protein sequence ID" value="GFE82859.1"/>
    <property type="molecule type" value="Genomic_DNA"/>
</dbReference>
<organism evidence="6 7">
    <name type="scientific">Steroidobacter agaridevorans</name>
    <dbReference type="NCBI Taxonomy" id="2695856"/>
    <lineage>
        <taxon>Bacteria</taxon>
        <taxon>Pseudomonadati</taxon>
        <taxon>Pseudomonadota</taxon>
        <taxon>Gammaproteobacteria</taxon>
        <taxon>Steroidobacterales</taxon>
        <taxon>Steroidobacteraceae</taxon>
        <taxon>Steroidobacter</taxon>
    </lineage>
</organism>